<feature type="transmembrane region" description="Helical" evidence="1">
    <location>
        <begin position="140"/>
        <end position="162"/>
    </location>
</feature>
<keyword evidence="1" id="KW-0812">Transmembrane</keyword>
<name>A0ABS0I975_9BACT</name>
<comment type="caution">
    <text evidence="2">The sequence shown here is derived from an EMBL/GenBank/DDBJ whole genome shotgun (WGS) entry which is preliminary data.</text>
</comment>
<proteinExistence type="predicted"/>
<feature type="transmembrane region" description="Helical" evidence="1">
    <location>
        <begin position="190"/>
        <end position="211"/>
    </location>
</feature>
<dbReference type="EMBL" id="JADQDM010000012">
    <property type="protein sequence ID" value="MBF9223127.1"/>
    <property type="molecule type" value="Genomic_DNA"/>
</dbReference>
<gene>
    <name evidence="2" type="ORF">I2H31_18635</name>
</gene>
<dbReference type="Proteomes" id="UP000618931">
    <property type="component" value="Unassembled WGS sequence"/>
</dbReference>
<organism evidence="2 3">
    <name type="scientific">Hymenobacter ruricola</name>
    <dbReference type="NCBI Taxonomy" id="2791023"/>
    <lineage>
        <taxon>Bacteria</taxon>
        <taxon>Pseudomonadati</taxon>
        <taxon>Bacteroidota</taxon>
        <taxon>Cytophagia</taxon>
        <taxon>Cytophagales</taxon>
        <taxon>Hymenobacteraceae</taxon>
        <taxon>Hymenobacter</taxon>
    </lineage>
</organism>
<feature type="transmembrane region" description="Helical" evidence="1">
    <location>
        <begin position="109"/>
        <end position="128"/>
    </location>
</feature>
<feature type="transmembrane region" description="Helical" evidence="1">
    <location>
        <begin position="70"/>
        <end position="89"/>
    </location>
</feature>
<dbReference type="RefSeq" id="WP_196294573.1">
    <property type="nucleotide sequence ID" value="NZ_JADQDM010000012.1"/>
</dbReference>
<feature type="transmembrane region" description="Helical" evidence="1">
    <location>
        <begin position="223"/>
        <end position="243"/>
    </location>
</feature>
<sequence length="279" mass="30317">MQANLSARRISQIYLMLVPFLGLVIAFALGHSNYKIYMPIWLLHACLMLLAAWTLGGHRIQGQDADKKRIATIGLFLIMPWVLISIFAGMGPLPANAAEWVATATEQQARYYILIIVGILAACGFMLLKEYLKAQGEHLYSVLGGTAVIIAIPLFIVNMAFWGSYLTESYRLFTTSASAARPDWYQPVRALFESISIVEVALLYLATAAFAASLKRTGMLRPAACTVYMVLSVVGCVVGALPASAPGPLAIASFAVSIPAIPFIMPYLMAINLLRRVGN</sequence>
<feature type="transmembrane region" description="Helical" evidence="1">
    <location>
        <begin position="36"/>
        <end position="58"/>
    </location>
</feature>
<keyword evidence="1" id="KW-0472">Membrane</keyword>
<feature type="transmembrane region" description="Helical" evidence="1">
    <location>
        <begin position="249"/>
        <end position="274"/>
    </location>
</feature>
<keyword evidence="3" id="KW-1185">Reference proteome</keyword>
<reference evidence="2 3" key="1">
    <citation type="submission" date="2020-11" db="EMBL/GenBank/DDBJ databases">
        <authorList>
            <person name="Kim M.K."/>
        </authorList>
    </citation>
    <scope>NUCLEOTIDE SEQUENCE [LARGE SCALE GENOMIC DNA]</scope>
    <source>
        <strain evidence="2 3">BT662</strain>
    </source>
</reference>
<evidence type="ECO:0000313" key="3">
    <source>
        <dbReference type="Proteomes" id="UP000618931"/>
    </source>
</evidence>
<feature type="transmembrane region" description="Helical" evidence="1">
    <location>
        <begin position="12"/>
        <end position="30"/>
    </location>
</feature>
<protein>
    <submittedName>
        <fullName evidence="2">Uncharacterized protein</fullName>
    </submittedName>
</protein>
<evidence type="ECO:0000313" key="2">
    <source>
        <dbReference type="EMBL" id="MBF9223127.1"/>
    </source>
</evidence>
<accession>A0ABS0I975</accession>
<evidence type="ECO:0000256" key="1">
    <source>
        <dbReference type="SAM" id="Phobius"/>
    </source>
</evidence>
<keyword evidence="1" id="KW-1133">Transmembrane helix</keyword>